<gene>
    <name evidence="2" type="ORF">TVAG_224770</name>
</gene>
<dbReference type="AlphaFoldDB" id="A2GRJ9"/>
<evidence type="ECO:0000256" key="1">
    <source>
        <dbReference type="SAM" id="MobiDB-lite"/>
    </source>
</evidence>
<dbReference type="EMBL" id="DS119007">
    <property type="protein sequence ID" value="EAX80218.1"/>
    <property type="molecule type" value="Genomic_DNA"/>
</dbReference>
<dbReference type="KEGG" id="tva:4737661"/>
<accession>A2GRJ9</accession>
<protein>
    <submittedName>
        <fullName evidence="2">Uncharacterized protein</fullName>
    </submittedName>
</protein>
<reference evidence="2" key="2">
    <citation type="journal article" date="2007" name="Science">
        <title>Draft genome sequence of the sexually transmitted pathogen Trichomonas vaginalis.</title>
        <authorList>
            <person name="Carlton J.M."/>
            <person name="Hirt R.P."/>
            <person name="Silva J.C."/>
            <person name="Delcher A.L."/>
            <person name="Schatz M."/>
            <person name="Zhao Q."/>
            <person name="Wortman J.R."/>
            <person name="Bidwell S.L."/>
            <person name="Alsmark U.C.M."/>
            <person name="Besteiro S."/>
            <person name="Sicheritz-Ponten T."/>
            <person name="Noel C.J."/>
            <person name="Dacks J.B."/>
            <person name="Foster P.G."/>
            <person name="Simillion C."/>
            <person name="Van de Peer Y."/>
            <person name="Miranda-Saavedra D."/>
            <person name="Barton G.J."/>
            <person name="Westrop G.D."/>
            <person name="Mueller S."/>
            <person name="Dessi D."/>
            <person name="Fiori P.L."/>
            <person name="Ren Q."/>
            <person name="Paulsen I."/>
            <person name="Zhang H."/>
            <person name="Bastida-Corcuera F.D."/>
            <person name="Simoes-Barbosa A."/>
            <person name="Brown M.T."/>
            <person name="Hayes R.D."/>
            <person name="Mukherjee M."/>
            <person name="Okumura C.Y."/>
            <person name="Schneider R."/>
            <person name="Smith A.J."/>
            <person name="Vanacova S."/>
            <person name="Villalvazo M."/>
            <person name="Haas B.J."/>
            <person name="Pertea M."/>
            <person name="Feldblyum T.V."/>
            <person name="Utterback T.R."/>
            <person name="Shu C.L."/>
            <person name="Osoegawa K."/>
            <person name="de Jong P.J."/>
            <person name="Hrdy I."/>
            <person name="Horvathova L."/>
            <person name="Zubacova Z."/>
            <person name="Dolezal P."/>
            <person name="Malik S.B."/>
            <person name="Logsdon J.M. Jr."/>
            <person name="Henze K."/>
            <person name="Gupta A."/>
            <person name="Wang C.C."/>
            <person name="Dunne R.L."/>
            <person name="Upcroft J.A."/>
            <person name="Upcroft P."/>
            <person name="White O."/>
            <person name="Salzberg S.L."/>
            <person name="Tang P."/>
            <person name="Chiu C.-H."/>
            <person name="Lee Y.-S."/>
            <person name="Embley T.M."/>
            <person name="Coombs G.H."/>
            <person name="Mottram J.C."/>
            <person name="Tachezy J."/>
            <person name="Fraser-Liggett C.M."/>
            <person name="Johnson P.J."/>
        </authorList>
    </citation>
    <scope>NUCLEOTIDE SEQUENCE [LARGE SCALE GENOMIC DNA]</scope>
    <source>
        <strain evidence="2">G3</strain>
    </source>
</reference>
<name>A2GRJ9_TRIV3</name>
<dbReference type="Proteomes" id="UP000001542">
    <property type="component" value="Unassembled WGS sequence"/>
</dbReference>
<evidence type="ECO:0000313" key="2">
    <source>
        <dbReference type="EMBL" id="EAX80218.1"/>
    </source>
</evidence>
<organism evidence="2 3">
    <name type="scientific">Trichomonas vaginalis (strain ATCC PRA-98 / G3)</name>
    <dbReference type="NCBI Taxonomy" id="412133"/>
    <lineage>
        <taxon>Eukaryota</taxon>
        <taxon>Metamonada</taxon>
        <taxon>Parabasalia</taxon>
        <taxon>Trichomonadida</taxon>
        <taxon>Trichomonadidae</taxon>
        <taxon>Trichomonas</taxon>
    </lineage>
</organism>
<reference evidence="2" key="1">
    <citation type="submission" date="2006-10" db="EMBL/GenBank/DDBJ databases">
        <authorList>
            <person name="Amadeo P."/>
            <person name="Zhao Q."/>
            <person name="Wortman J."/>
            <person name="Fraser-Liggett C."/>
            <person name="Carlton J."/>
        </authorList>
    </citation>
    <scope>NUCLEOTIDE SEQUENCE</scope>
    <source>
        <strain evidence="2">G3</strain>
    </source>
</reference>
<dbReference type="VEuPathDB" id="TrichDB:TVAGG3_1041800"/>
<evidence type="ECO:0000313" key="3">
    <source>
        <dbReference type="Proteomes" id="UP000001542"/>
    </source>
</evidence>
<dbReference type="SMR" id="A2GRJ9"/>
<feature type="compositionally biased region" description="Low complexity" evidence="1">
    <location>
        <begin position="13"/>
        <end position="22"/>
    </location>
</feature>
<keyword evidence="3" id="KW-1185">Reference proteome</keyword>
<dbReference type="InParanoid" id="A2GRJ9"/>
<dbReference type="VEuPathDB" id="TrichDB:TVAG_224770"/>
<proteinExistence type="predicted"/>
<sequence>KEPEPELKSVNLNTASNANATSDVKLEYPPLDQILSREANDNLTQMFKQILQIT</sequence>
<feature type="region of interest" description="Disordered" evidence="1">
    <location>
        <begin position="1"/>
        <end position="24"/>
    </location>
</feature>
<feature type="non-terminal residue" evidence="2">
    <location>
        <position position="1"/>
    </location>
</feature>